<dbReference type="InterPro" id="IPR007812">
    <property type="entry name" value="T2SS_protein-GspL"/>
</dbReference>
<keyword evidence="7 10" id="KW-0653">Protein transport</keyword>
<gene>
    <name evidence="13" type="ORF">SAMN05216186_13718</name>
</gene>
<dbReference type="GO" id="GO:0015628">
    <property type="term" value="P:protein secretion by the type II secretion system"/>
    <property type="evidence" value="ECO:0007669"/>
    <property type="project" value="InterPro"/>
</dbReference>
<accession>A0A1G9PAH1</accession>
<evidence type="ECO:0000313" key="14">
    <source>
        <dbReference type="Proteomes" id="UP000198706"/>
    </source>
</evidence>
<protein>
    <recommendedName>
        <fullName evidence="10">Type II secretion system protein L</fullName>
        <shortName evidence="10">T2SS protein L</shortName>
    </recommendedName>
</protein>
<evidence type="ECO:0000256" key="8">
    <source>
        <dbReference type="ARBA" id="ARBA00022989"/>
    </source>
</evidence>
<evidence type="ECO:0000259" key="11">
    <source>
        <dbReference type="Pfam" id="PF05134"/>
    </source>
</evidence>
<dbReference type="Proteomes" id="UP000198706">
    <property type="component" value="Unassembled WGS sequence"/>
</dbReference>
<dbReference type="STRING" id="137658.SAMN05216186_13718"/>
<sequence length="382" mass="41432">MNTMDCLFLPPDCGPELSAGLRVYHLPAGSEGARMSLEDCAAAVQGRAVALVLPAEVCSALAVALPTQKARWLRQALPYAVEELLAEDVDQLHLALGERLSDGRYRVIALRRSLLAGWLAQLEAQGLKVGAVHVDADLLPRDGTQVLVLGDRALVGGVSEARLAVAAEDWPMLADQLPLPFHLYGETEEPPLEVGEYRRVIEPYRFLADGRSLAVDLAQAEFAVRQEGGSLEQWKPLLAVAGLWLVLQVGFNLAQAWYLERQGDAYSAESQALYRELFPEDTRIVNLRAQFAEHLAQGAASGSGQFLHLLDQVAGPLQAPNLTLIQLDYSENRGDLALQVRASDFAELEQLRQRLSEAGLAVQMGSASREEGGVTARVVIGS</sequence>
<dbReference type="CDD" id="cd24017">
    <property type="entry name" value="ASKHA_T2SSL_N"/>
    <property type="match status" value="1"/>
</dbReference>
<evidence type="ECO:0000313" key="13">
    <source>
        <dbReference type="EMBL" id="SDL95704.1"/>
    </source>
</evidence>
<comment type="subcellular location">
    <subcellularLocation>
        <location evidence="1">Cell inner membrane</location>
        <topology evidence="1">Single-pass membrane protein</topology>
    </subcellularLocation>
</comment>
<keyword evidence="6" id="KW-0812">Transmembrane</keyword>
<dbReference type="SUPFAM" id="SSF53067">
    <property type="entry name" value="Actin-like ATPase domain"/>
    <property type="match status" value="1"/>
</dbReference>
<evidence type="ECO:0000256" key="5">
    <source>
        <dbReference type="ARBA" id="ARBA00022519"/>
    </source>
</evidence>
<evidence type="ECO:0000256" key="3">
    <source>
        <dbReference type="ARBA" id="ARBA00022448"/>
    </source>
</evidence>
<dbReference type="InterPro" id="IPR025691">
    <property type="entry name" value="GspL_pp_dom"/>
</dbReference>
<evidence type="ECO:0000256" key="6">
    <source>
        <dbReference type="ARBA" id="ARBA00022692"/>
    </source>
</evidence>
<dbReference type="GO" id="GO:0015627">
    <property type="term" value="C:type II protein secretion system complex"/>
    <property type="evidence" value="ECO:0007669"/>
    <property type="project" value="InterPro"/>
</dbReference>
<reference evidence="13 14" key="1">
    <citation type="submission" date="2016-10" db="EMBL/GenBank/DDBJ databases">
        <authorList>
            <person name="de Groot N.N."/>
        </authorList>
    </citation>
    <scope>NUCLEOTIDE SEQUENCE [LARGE SCALE GENOMIC DNA]</scope>
    <source>
        <strain evidence="13 14">JCM 21544</strain>
    </source>
</reference>
<dbReference type="PIRSF" id="PIRSF015761">
    <property type="entry name" value="Protein_L"/>
    <property type="match status" value="1"/>
</dbReference>
<dbReference type="AlphaFoldDB" id="A0A1G9PAH1"/>
<evidence type="ECO:0000256" key="7">
    <source>
        <dbReference type="ARBA" id="ARBA00022927"/>
    </source>
</evidence>
<proteinExistence type="inferred from homology"/>
<keyword evidence="9" id="KW-0472">Membrane</keyword>
<keyword evidence="14" id="KW-1185">Reference proteome</keyword>
<evidence type="ECO:0000256" key="4">
    <source>
        <dbReference type="ARBA" id="ARBA00022475"/>
    </source>
</evidence>
<dbReference type="GO" id="GO:0009276">
    <property type="term" value="C:Gram-negative-bacterium-type cell wall"/>
    <property type="evidence" value="ECO:0007669"/>
    <property type="project" value="InterPro"/>
</dbReference>
<evidence type="ECO:0000256" key="9">
    <source>
        <dbReference type="ARBA" id="ARBA00023136"/>
    </source>
</evidence>
<evidence type="ECO:0000256" key="10">
    <source>
        <dbReference type="PIRNR" id="PIRNR015761"/>
    </source>
</evidence>
<feature type="domain" description="GspL cytoplasmic actin-ATPase-like" evidence="11">
    <location>
        <begin position="39"/>
        <end position="224"/>
    </location>
</feature>
<comment type="function">
    <text evidence="10">Inner membrane component of the type II secretion system required for the energy-dependent secretion of extracellular factors such as proteases and toxins from the periplasm.</text>
</comment>
<evidence type="ECO:0000256" key="1">
    <source>
        <dbReference type="ARBA" id="ARBA00004377"/>
    </source>
</evidence>
<dbReference type="Pfam" id="PF05134">
    <property type="entry name" value="T2SSL"/>
    <property type="match status" value="1"/>
</dbReference>
<name>A0A1G9PAH1_9PSED</name>
<evidence type="ECO:0000256" key="2">
    <source>
        <dbReference type="ARBA" id="ARBA00005318"/>
    </source>
</evidence>
<dbReference type="Gene3D" id="3.30.420.380">
    <property type="match status" value="1"/>
</dbReference>
<dbReference type="InterPro" id="IPR024230">
    <property type="entry name" value="GspL_cyto_dom"/>
</dbReference>
<evidence type="ECO:0000259" key="12">
    <source>
        <dbReference type="Pfam" id="PF12693"/>
    </source>
</evidence>
<dbReference type="NCBIfam" id="TIGR01709">
    <property type="entry name" value="typeII_sec_gspL"/>
    <property type="match status" value="1"/>
</dbReference>
<keyword evidence="5" id="KW-0997">Cell inner membrane</keyword>
<dbReference type="InterPro" id="IPR043129">
    <property type="entry name" value="ATPase_NBD"/>
</dbReference>
<dbReference type="Pfam" id="PF12693">
    <property type="entry name" value="GspL_C"/>
    <property type="match status" value="1"/>
</dbReference>
<keyword evidence="3 10" id="KW-0813">Transport</keyword>
<comment type="similarity">
    <text evidence="2 10">Belongs to the GSP L family.</text>
</comment>
<dbReference type="GO" id="GO:0005886">
    <property type="term" value="C:plasma membrane"/>
    <property type="evidence" value="ECO:0007669"/>
    <property type="project" value="UniProtKB-SubCell"/>
</dbReference>
<feature type="domain" description="GspL periplasmic" evidence="12">
    <location>
        <begin position="231"/>
        <end position="381"/>
    </location>
</feature>
<dbReference type="EMBL" id="FNFD01000037">
    <property type="protein sequence ID" value="SDL95704.1"/>
    <property type="molecule type" value="Genomic_DNA"/>
</dbReference>
<keyword evidence="4" id="KW-1003">Cell membrane</keyword>
<organism evidence="13 14">
    <name type="scientific">Pseudomonas indica</name>
    <dbReference type="NCBI Taxonomy" id="137658"/>
    <lineage>
        <taxon>Bacteria</taxon>
        <taxon>Pseudomonadati</taxon>
        <taxon>Pseudomonadota</taxon>
        <taxon>Gammaproteobacteria</taxon>
        <taxon>Pseudomonadales</taxon>
        <taxon>Pseudomonadaceae</taxon>
        <taxon>Pseudomonas</taxon>
    </lineage>
</organism>
<keyword evidence="8" id="KW-1133">Transmembrane helix</keyword>
<dbReference type="Gene3D" id="3.30.1360.100">
    <property type="entry name" value="General secretion pathway protein M, EpsM"/>
    <property type="match status" value="1"/>
</dbReference>